<evidence type="ECO:0000313" key="1">
    <source>
        <dbReference type="EMBL" id="AQS39104.1"/>
    </source>
</evidence>
<organism evidence="1 2">
    <name type="scientific">Shewanella psychrophila</name>
    <dbReference type="NCBI Taxonomy" id="225848"/>
    <lineage>
        <taxon>Bacteria</taxon>
        <taxon>Pseudomonadati</taxon>
        <taxon>Pseudomonadota</taxon>
        <taxon>Gammaproteobacteria</taxon>
        <taxon>Alteromonadales</taxon>
        <taxon>Shewanellaceae</taxon>
        <taxon>Shewanella</taxon>
    </lineage>
</organism>
<dbReference type="KEGG" id="spsw:Sps_03989"/>
<dbReference type="InterPro" id="IPR035919">
    <property type="entry name" value="EAL_sf"/>
</dbReference>
<dbReference type="AlphaFoldDB" id="A0A1S6HUD2"/>
<dbReference type="Gene3D" id="3.20.20.450">
    <property type="entry name" value="EAL domain"/>
    <property type="match status" value="1"/>
</dbReference>
<sequence>MLNKCFILNSVVHNPCFNLHHSDMSLKFNSYPIVNHNGVAIATEMMLVLSQKVHQQHLNEFNTGKTLNQLLGIVKKIVINSNGSIFNEKHTLIFVNIERASLCDVRGLNQIRELSILLRHLGGNLVVGLTNANPCKRCPRVLQGLLFLKENDILLAANDFNYLAQDFRDSELKSHLYDFVKLSMPNTDDGMDILVEFIHSELVLNGLKVIVEAVEIMDHLKSLDKSRIYGYQGHFVKSKKAKTILAGA</sequence>
<name>A0A1S6HUD2_9GAMM</name>
<dbReference type="EMBL" id="CP014782">
    <property type="protein sequence ID" value="AQS39104.1"/>
    <property type="molecule type" value="Genomic_DNA"/>
</dbReference>
<protein>
    <submittedName>
        <fullName evidence="1">EAL domain-containing protein</fullName>
    </submittedName>
</protein>
<reference evidence="1 2" key="1">
    <citation type="submission" date="2016-03" db="EMBL/GenBank/DDBJ databases">
        <title>Complete genome sequence of Shewanella psychrophila WP2, a deep sea bacterium isolated from west Pacific sediment.</title>
        <authorList>
            <person name="Xu G."/>
            <person name="Jian H."/>
        </authorList>
    </citation>
    <scope>NUCLEOTIDE SEQUENCE [LARGE SCALE GENOMIC DNA]</scope>
    <source>
        <strain evidence="1 2">WP2</strain>
    </source>
</reference>
<evidence type="ECO:0000313" key="2">
    <source>
        <dbReference type="Proteomes" id="UP000189545"/>
    </source>
</evidence>
<keyword evidence="2" id="KW-1185">Reference proteome</keyword>
<dbReference type="Proteomes" id="UP000189545">
    <property type="component" value="Chromosome"/>
</dbReference>
<gene>
    <name evidence="1" type="ORF">Sps_03989</name>
</gene>
<dbReference type="OrthoDB" id="5879776at2"/>
<dbReference type="STRING" id="225848.Sps_03989"/>
<proteinExistence type="predicted"/>
<dbReference type="SUPFAM" id="SSF141868">
    <property type="entry name" value="EAL domain-like"/>
    <property type="match status" value="1"/>
</dbReference>
<accession>A0A1S6HUD2</accession>